<dbReference type="PROSITE" id="PS50002">
    <property type="entry name" value="SH3"/>
    <property type="match status" value="1"/>
</dbReference>
<feature type="region of interest" description="Disordered" evidence="6">
    <location>
        <begin position="1042"/>
        <end position="1077"/>
    </location>
</feature>
<dbReference type="SMART" id="SM00248">
    <property type="entry name" value="ANK"/>
    <property type="match status" value="2"/>
</dbReference>
<dbReference type="InterPro" id="IPR002110">
    <property type="entry name" value="Ankyrin_rpt"/>
</dbReference>
<dbReference type="Gene3D" id="2.30.30.40">
    <property type="entry name" value="SH3 Domains"/>
    <property type="match status" value="1"/>
</dbReference>
<feature type="compositionally biased region" description="Polar residues" evidence="6">
    <location>
        <begin position="1233"/>
        <end position="1246"/>
    </location>
</feature>
<dbReference type="SUPFAM" id="SSF48403">
    <property type="entry name" value="Ankyrin repeat"/>
    <property type="match status" value="1"/>
</dbReference>
<feature type="compositionally biased region" description="Basic residues" evidence="6">
    <location>
        <begin position="1048"/>
        <end position="1059"/>
    </location>
</feature>
<keyword evidence="1 4" id="KW-0728">SH3 domain</keyword>
<accession>A0ABN8MPA8</accession>
<feature type="repeat" description="RCC1" evidence="5">
    <location>
        <begin position="304"/>
        <end position="358"/>
    </location>
</feature>
<evidence type="ECO:0000313" key="10">
    <source>
        <dbReference type="Proteomes" id="UP001159405"/>
    </source>
</evidence>
<name>A0ABN8MPA8_9CNID</name>
<feature type="repeat" description="ANK" evidence="3">
    <location>
        <begin position="49"/>
        <end position="82"/>
    </location>
</feature>
<feature type="compositionally biased region" description="Polar residues" evidence="6">
    <location>
        <begin position="1336"/>
        <end position="1348"/>
    </location>
</feature>
<proteinExistence type="predicted"/>
<dbReference type="PRINTS" id="PR00633">
    <property type="entry name" value="RCCNDNSATION"/>
</dbReference>
<feature type="compositionally biased region" description="Polar residues" evidence="6">
    <location>
        <begin position="1098"/>
        <end position="1112"/>
    </location>
</feature>
<feature type="region of interest" description="Disordered" evidence="6">
    <location>
        <begin position="531"/>
        <end position="557"/>
    </location>
</feature>
<dbReference type="Proteomes" id="UP001159405">
    <property type="component" value="Unassembled WGS sequence"/>
</dbReference>
<dbReference type="SUPFAM" id="SSF54695">
    <property type="entry name" value="POZ domain"/>
    <property type="match status" value="2"/>
</dbReference>
<reference evidence="9 10" key="1">
    <citation type="submission" date="2022-05" db="EMBL/GenBank/DDBJ databases">
        <authorList>
            <consortium name="Genoscope - CEA"/>
            <person name="William W."/>
        </authorList>
    </citation>
    <scope>NUCLEOTIDE SEQUENCE [LARGE SCALE GENOMIC DNA]</scope>
</reference>
<evidence type="ECO:0000256" key="4">
    <source>
        <dbReference type="PROSITE-ProRule" id="PRU00192"/>
    </source>
</evidence>
<feature type="region of interest" description="Disordered" evidence="6">
    <location>
        <begin position="1383"/>
        <end position="1403"/>
    </location>
</feature>
<dbReference type="InterPro" id="IPR000210">
    <property type="entry name" value="BTB/POZ_dom"/>
</dbReference>
<keyword evidence="2" id="KW-0677">Repeat</keyword>
<dbReference type="PROSITE" id="PS50012">
    <property type="entry name" value="RCC1_3"/>
    <property type="match status" value="3"/>
</dbReference>
<feature type="compositionally biased region" description="Polar residues" evidence="6">
    <location>
        <begin position="1384"/>
        <end position="1403"/>
    </location>
</feature>
<dbReference type="PANTHER" id="PTHR22872:SF2">
    <property type="entry name" value="INHIBITOR OF BRUTON TYROSINE KINASE"/>
    <property type="match status" value="1"/>
</dbReference>
<feature type="region of interest" description="Disordered" evidence="6">
    <location>
        <begin position="1097"/>
        <end position="1124"/>
    </location>
</feature>
<evidence type="ECO:0000256" key="3">
    <source>
        <dbReference type="PROSITE-ProRule" id="PRU00023"/>
    </source>
</evidence>
<feature type="compositionally biased region" description="Low complexity" evidence="6">
    <location>
        <begin position="1190"/>
        <end position="1200"/>
    </location>
</feature>
<gene>
    <name evidence="9" type="ORF">PLOB_00000296</name>
</gene>
<organism evidence="9 10">
    <name type="scientific">Porites lobata</name>
    <dbReference type="NCBI Taxonomy" id="104759"/>
    <lineage>
        <taxon>Eukaryota</taxon>
        <taxon>Metazoa</taxon>
        <taxon>Cnidaria</taxon>
        <taxon>Anthozoa</taxon>
        <taxon>Hexacorallia</taxon>
        <taxon>Scleractinia</taxon>
        <taxon>Fungiina</taxon>
        <taxon>Poritidae</taxon>
        <taxon>Porites</taxon>
    </lineage>
</organism>
<evidence type="ECO:0000256" key="6">
    <source>
        <dbReference type="SAM" id="MobiDB-lite"/>
    </source>
</evidence>
<dbReference type="InterPro" id="IPR051625">
    <property type="entry name" value="Signaling_Regulatory_Domain"/>
</dbReference>
<dbReference type="InterPro" id="IPR011333">
    <property type="entry name" value="SKP1/BTB/POZ_sf"/>
</dbReference>
<dbReference type="CDD" id="cd18500">
    <property type="entry name" value="BACK_IBtk"/>
    <property type="match status" value="1"/>
</dbReference>
<feature type="repeat" description="ANK" evidence="3">
    <location>
        <begin position="84"/>
        <end position="116"/>
    </location>
</feature>
<dbReference type="Pfam" id="PF00651">
    <property type="entry name" value="BTB"/>
    <property type="match status" value="1"/>
</dbReference>
<keyword evidence="3" id="KW-0040">ANK repeat</keyword>
<dbReference type="SUPFAM" id="SSF50044">
    <property type="entry name" value="SH3-domain"/>
    <property type="match status" value="1"/>
</dbReference>
<feature type="repeat" description="RCC1" evidence="5">
    <location>
        <begin position="197"/>
        <end position="251"/>
    </location>
</feature>
<evidence type="ECO:0000313" key="9">
    <source>
        <dbReference type="EMBL" id="CAH3032774.1"/>
    </source>
</evidence>
<dbReference type="InterPro" id="IPR036770">
    <property type="entry name" value="Ankyrin_rpt-contain_sf"/>
</dbReference>
<protein>
    <recommendedName>
        <fullName evidence="11">Inhibitor of Bruton tyrosine kinase</fullName>
    </recommendedName>
</protein>
<comment type="caution">
    <text evidence="9">The sequence shown here is derived from an EMBL/GenBank/DDBJ whole genome shotgun (WGS) entry which is preliminary data.</text>
</comment>
<dbReference type="Pfam" id="PF07653">
    <property type="entry name" value="SH3_2"/>
    <property type="match status" value="1"/>
</dbReference>
<keyword evidence="10" id="KW-1185">Reference proteome</keyword>
<evidence type="ECO:0000256" key="2">
    <source>
        <dbReference type="ARBA" id="ARBA00022737"/>
    </source>
</evidence>
<feature type="domain" description="SH3" evidence="7">
    <location>
        <begin position="134"/>
        <end position="193"/>
    </location>
</feature>
<feature type="region of interest" description="Disordered" evidence="6">
    <location>
        <begin position="1136"/>
        <end position="1357"/>
    </location>
</feature>
<feature type="compositionally biased region" description="Basic and acidic residues" evidence="6">
    <location>
        <begin position="1161"/>
        <end position="1177"/>
    </location>
</feature>
<dbReference type="PROSITE" id="PS50097">
    <property type="entry name" value="BTB"/>
    <property type="match status" value="1"/>
</dbReference>
<evidence type="ECO:0008006" key="11">
    <source>
        <dbReference type="Google" id="ProtNLM"/>
    </source>
</evidence>
<dbReference type="PROSITE" id="PS00626">
    <property type="entry name" value="RCC1_2"/>
    <property type="match status" value="1"/>
</dbReference>
<dbReference type="Pfam" id="PF12796">
    <property type="entry name" value="Ank_2"/>
    <property type="match status" value="1"/>
</dbReference>
<dbReference type="InterPro" id="IPR009091">
    <property type="entry name" value="RCC1/BLIP-II"/>
</dbReference>
<sequence length="1484" mass="164973">MDCSPKCRLAKHADFNFSALINITPHDEAKVRAILPRFCSNFARVKDQCGRNVLHLAASCGKRDILEWLVKEEGADLDSKDLESGWTPLHRSLFYGYLECAVKLTQLGSDPSCLDKEGLCPLDLVQLDSPFQIQSGVHAKVVSSYKTSLEDELKLEVGDVIRDVHMTGDKYWTGVMRGKRGHFPKDCVKLILKDHQLELFTWGSNTNFTLGHKDESTRYTPEILECLTEDVKLCIKEVVMCKFHSVFLSVDGRVFTCGHGRGGRLGHGNEKTLLEPQEVTALKDVKCLSLAAGQDHTVLVTDDGSVYTFGLNDSHQLGHVPPPKQCLCPRMLQMKMWKGKEFIGAAAGRYHSVFFTRNEVYSCGLNAGQLGHPKGETYQMIPRQVSSLAGKTVIISKVTCSDAATVCATNKGDIYLLNQYICRRIISRFTDLTTLAVTGGKLDVVSPQKARQEFADEITVTVLNSRGTLSQWKPMFGSLRECCWYHNRPITVRDFAVGRQLLIVSNDGEAFVCQPGEKSFSPMKVVSRRKPSVSSTSSDTALAQSPPNTTPLSNLSDDKDTCTTLTKSFSDSSLLRLLVKENCKKEALWYCLERIPFIHRGLCVFTDSKSKGFAVLQISAREGLKNVPQVSKTQVWKNLMQLLEEATSEDDIHDVEFLVKGQPIAAHGFVVASRSPKCHQLLCKNKDTILQASVKWIQTISLHENRDYGFALSWLKRLYGGEDISDKELFSKDFFPPKAKNGFHKQEKKMSNEIDKMNKEKNVQPQNDNENMIAGRMLSDLMYLAERDLDNFGAPTFDYGDSLFDDFQEGLASYAGDTEEIKTKLQSNTSDREDKEAEPSDCLKSVTFSRSNCPELYDVVIVCEDGTELQCHKCILVGQLDYFRSMLASGWLETSQHSTSLKLPFPGDVMEIVLDFLYSGQPGKVKECTDLELLGNILIVADQLLIFGLKELCEAVMANLVTLRNVAEVLEFAMLYNASQLRDVCTELLTNNLATVIESRTLDALTDEALAEVSRAYRRLVAGMAWRVITPADMPDFVFKEVSESTPGKRRKSAGRKKSSKSESEQDANTRNNVQEEIVKTGLEISVKDGDEVFDQPEITQDKPSLVNQSDEATADPEYPQPDEKAVQCNTVTGLWYRKDAPAVITPKKKNRDKKQSPRQSAEELEAKQEAKKEVGVDIKVPSPEKPVWSSNASAASPPATSLKDIIEQEQNQATLRLDSPDEKKSMTKRTSNKSPPSQCLGTSPPSAALWWNSGVRQSQKQRKRSKSSTSDESSSNLKGTEGNARDVTSDERKDKEAAPAWGGVGKSVAPVLSLRDLMQEEEQQLSGKKAETKETPSAATSKANKSGTPRKKLNWRSQPVFCASSSDLDSKEDVDTNCDRLSGFSSSPPKSAWQSTPLACSPPSSSVAFSTILESQEEENTNLNRVSKKPFHLTQLEERAMEELLQYYGGLDNACEFVTVQRVPTTAARPVWKKERLPSVTSG</sequence>
<dbReference type="InterPro" id="IPR036028">
    <property type="entry name" value="SH3-like_dom_sf"/>
</dbReference>
<dbReference type="EMBL" id="CALNXK010000001">
    <property type="protein sequence ID" value="CAH3032774.1"/>
    <property type="molecule type" value="Genomic_DNA"/>
</dbReference>
<dbReference type="SMART" id="SM00326">
    <property type="entry name" value="SH3"/>
    <property type="match status" value="1"/>
</dbReference>
<dbReference type="Pfam" id="PF00415">
    <property type="entry name" value="RCC1"/>
    <property type="match status" value="3"/>
</dbReference>
<evidence type="ECO:0000259" key="8">
    <source>
        <dbReference type="PROSITE" id="PS50097"/>
    </source>
</evidence>
<dbReference type="SMART" id="SM00225">
    <property type="entry name" value="BTB"/>
    <property type="match status" value="1"/>
</dbReference>
<dbReference type="InterPro" id="IPR000408">
    <property type="entry name" value="Reg_chr_condens"/>
</dbReference>
<feature type="domain" description="BTB" evidence="8">
    <location>
        <begin position="857"/>
        <end position="921"/>
    </location>
</feature>
<dbReference type="Gene3D" id="1.25.40.20">
    <property type="entry name" value="Ankyrin repeat-containing domain"/>
    <property type="match status" value="1"/>
</dbReference>
<feature type="repeat" description="RCC1" evidence="5">
    <location>
        <begin position="252"/>
        <end position="303"/>
    </location>
</feature>
<dbReference type="Gene3D" id="3.30.710.10">
    <property type="entry name" value="Potassium Channel Kv1.1, Chain A"/>
    <property type="match status" value="2"/>
</dbReference>
<evidence type="ECO:0000256" key="1">
    <source>
        <dbReference type="ARBA" id="ARBA00022443"/>
    </source>
</evidence>
<evidence type="ECO:0000259" key="7">
    <source>
        <dbReference type="PROSITE" id="PS50002"/>
    </source>
</evidence>
<evidence type="ECO:0000256" key="5">
    <source>
        <dbReference type="PROSITE-ProRule" id="PRU00235"/>
    </source>
</evidence>
<dbReference type="InterPro" id="IPR001452">
    <property type="entry name" value="SH3_domain"/>
</dbReference>
<dbReference type="PANTHER" id="PTHR22872">
    <property type="entry name" value="BTK-BINDING PROTEIN-RELATED"/>
    <property type="match status" value="1"/>
</dbReference>
<feature type="compositionally biased region" description="Polar residues" evidence="6">
    <location>
        <begin position="539"/>
        <end position="555"/>
    </location>
</feature>
<dbReference type="PROSITE" id="PS50088">
    <property type="entry name" value="ANK_REPEAT"/>
    <property type="match status" value="2"/>
</dbReference>
<feature type="compositionally biased region" description="Basic and acidic residues" evidence="6">
    <location>
        <begin position="1284"/>
        <end position="1298"/>
    </location>
</feature>
<dbReference type="Gene3D" id="2.130.10.30">
    <property type="entry name" value="Regulator of chromosome condensation 1/beta-lactamase-inhibitor protein II"/>
    <property type="match status" value="1"/>
</dbReference>
<dbReference type="SUPFAM" id="SSF50985">
    <property type="entry name" value="RCC1/BLIP-II"/>
    <property type="match status" value="1"/>
</dbReference>